<dbReference type="RefSeq" id="XP_018712721.1">
    <property type="nucleotide sequence ID" value="XM_018855223.1"/>
</dbReference>
<sequence>MSVVEKFFYHILQFGFEEAEALAFTNLFQRKSCPEKRLSNSNSAQKPRSFPPPPKFQIFPSLITIKMQFSFLCAVAAAISGVKALGDLGFNLGVKSNDGSCKTAEDYAKDFDSLKSYTSIVKTYAVSDCNTLEILGPAAELAGFQVIFGIWPTDEGHFADEKSALQSFLPTISKSTVKVFSVGSEALYREDMNASELADAIDSIKELLKTIKDKNGQSYESVPVGTTDSWNVLVDYASEAAIKSADFVFANAFSYWQGQTMKNASYSFFDDIMQALQVIQTTKGLTDIEFWVGETGWPTDGSSFESASPSLSNAKKYWQQAICAIRAWGINTCVFEAHDEAWKPDTSGISDVEKHWGVLDDSYNLKYSLDCEF</sequence>
<keyword evidence="5" id="KW-0732">Signal</keyword>
<keyword evidence="3" id="KW-0134">Cell wall</keyword>
<evidence type="ECO:0000256" key="14">
    <source>
        <dbReference type="RuleBase" id="RU004336"/>
    </source>
</evidence>
<dbReference type="EMBL" id="LXTC01000002">
    <property type="protein sequence ID" value="OBA22225.1"/>
    <property type="molecule type" value="Genomic_DNA"/>
</dbReference>
<accession>A0A1A0HE19</accession>
<dbReference type="GO" id="GO:0042973">
    <property type="term" value="F:glucan endo-1,3-beta-D-glucosidase activity"/>
    <property type="evidence" value="ECO:0007669"/>
    <property type="project" value="EnsemblFungi"/>
</dbReference>
<proteinExistence type="inferred from homology"/>
<dbReference type="GO" id="GO:0009277">
    <property type="term" value="C:fungal-type cell wall"/>
    <property type="evidence" value="ECO:0007669"/>
    <property type="project" value="EnsemblFungi"/>
</dbReference>
<name>A0A1A0HE19_9ASCO</name>
<keyword evidence="6 14" id="KW-0378">Hydrolase</keyword>
<evidence type="ECO:0000256" key="2">
    <source>
        <dbReference type="ARBA" id="ARBA00008773"/>
    </source>
</evidence>
<keyword evidence="8 14" id="KW-0326">Glycosidase</keyword>
<evidence type="ECO:0000256" key="4">
    <source>
        <dbReference type="ARBA" id="ARBA00022525"/>
    </source>
</evidence>
<dbReference type="InterPro" id="IPR000490">
    <property type="entry name" value="Glyco_hydro_17"/>
</dbReference>
<dbReference type="FunFam" id="3.20.20.80:FF:000105">
    <property type="entry name" value="Glucan 1,3-beta-glucosidase"/>
    <property type="match status" value="1"/>
</dbReference>
<dbReference type="Proteomes" id="UP000092555">
    <property type="component" value="Unassembled WGS sequence"/>
</dbReference>
<keyword evidence="16" id="KW-1185">Reference proteome</keyword>
<dbReference type="OrthoDB" id="1293114at2759"/>
<gene>
    <name evidence="15" type="ORF">METBIDRAFT_229260</name>
</gene>
<dbReference type="InterPro" id="IPR050732">
    <property type="entry name" value="Beta-glucan_modifiers"/>
</dbReference>
<dbReference type="Pfam" id="PF00332">
    <property type="entry name" value="Glyco_hydro_17"/>
    <property type="match status" value="1"/>
</dbReference>
<keyword evidence="9" id="KW-0961">Cell wall biogenesis/degradation</keyword>
<protein>
    <recommendedName>
        <fullName evidence="11">glucan 1,3-beta-glucosidase</fullName>
        <ecNumber evidence="11">3.2.1.58</ecNumber>
    </recommendedName>
    <alternativeName>
        <fullName evidence="12">Exo-1,3-beta-glucanase</fullName>
    </alternativeName>
</protein>
<dbReference type="SUPFAM" id="SSF51445">
    <property type="entry name" value="(Trans)glycosidases"/>
    <property type="match status" value="1"/>
</dbReference>
<evidence type="ECO:0000256" key="10">
    <source>
        <dbReference type="ARBA" id="ARBA00036824"/>
    </source>
</evidence>
<dbReference type="GO" id="GO:0004338">
    <property type="term" value="F:glucan exo-1,3-beta-glucosidase activity"/>
    <property type="evidence" value="ECO:0007669"/>
    <property type="project" value="UniProtKB-EC"/>
</dbReference>
<evidence type="ECO:0000256" key="11">
    <source>
        <dbReference type="ARBA" id="ARBA00038929"/>
    </source>
</evidence>
<dbReference type="GO" id="GO:0005975">
    <property type="term" value="P:carbohydrate metabolic process"/>
    <property type="evidence" value="ECO:0007669"/>
    <property type="project" value="InterPro"/>
</dbReference>
<evidence type="ECO:0000256" key="8">
    <source>
        <dbReference type="ARBA" id="ARBA00023295"/>
    </source>
</evidence>
<dbReference type="GO" id="GO:0005576">
    <property type="term" value="C:extracellular region"/>
    <property type="evidence" value="ECO:0007669"/>
    <property type="project" value="EnsemblFungi"/>
</dbReference>
<dbReference type="PANTHER" id="PTHR16631:SF26">
    <property type="entry name" value="GLUCAN 1,3-BETA-GLUCOSIDASE"/>
    <property type="match status" value="1"/>
</dbReference>
<dbReference type="EC" id="3.2.1.58" evidence="11"/>
<evidence type="ECO:0000256" key="3">
    <source>
        <dbReference type="ARBA" id="ARBA00022512"/>
    </source>
</evidence>
<reference evidence="15 16" key="1">
    <citation type="submission" date="2016-05" db="EMBL/GenBank/DDBJ databases">
        <title>Comparative genomics of biotechnologically important yeasts.</title>
        <authorList>
            <consortium name="DOE Joint Genome Institute"/>
            <person name="Riley R."/>
            <person name="Haridas S."/>
            <person name="Wolfe K.H."/>
            <person name="Lopes M.R."/>
            <person name="Hittinger C.T."/>
            <person name="Goker M."/>
            <person name="Salamov A."/>
            <person name="Wisecaver J."/>
            <person name="Long T.M."/>
            <person name="Aerts A.L."/>
            <person name="Barry K."/>
            <person name="Choi C."/>
            <person name="Clum A."/>
            <person name="Coughlan A.Y."/>
            <person name="Deshpande S."/>
            <person name="Douglass A.P."/>
            <person name="Hanson S.J."/>
            <person name="Klenk H.-P."/>
            <person name="LaButti K."/>
            <person name="Lapidus A."/>
            <person name="Lindquist E."/>
            <person name="Lipzen A."/>
            <person name="Meier-kolthoff J.P."/>
            <person name="Ohm R.A."/>
            <person name="Otillar R.P."/>
            <person name="Pangilinan J."/>
            <person name="Peng Y."/>
            <person name="Rokas A."/>
            <person name="Rosa C.A."/>
            <person name="Scheuner C."/>
            <person name="Sibirny A.A."/>
            <person name="Slot J.C."/>
            <person name="Stielow J.B."/>
            <person name="Sun H."/>
            <person name="Kurtzman C.P."/>
            <person name="Blackwell M."/>
            <person name="Grigoriev I.V."/>
            <person name="Jeffries T.W."/>
        </authorList>
    </citation>
    <scope>NUCLEOTIDE SEQUENCE [LARGE SCALE GENOMIC DNA]</scope>
    <source>
        <strain evidence="15 16">NRRL YB-4993</strain>
    </source>
</reference>
<evidence type="ECO:0000256" key="13">
    <source>
        <dbReference type="RuleBase" id="RU004335"/>
    </source>
</evidence>
<dbReference type="PROSITE" id="PS00587">
    <property type="entry name" value="GLYCOSYL_HYDROL_F17"/>
    <property type="match status" value="1"/>
</dbReference>
<evidence type="ECO:0000313" key="16">
    <source>
        <dbReference type="Proteomes" id="UP000092555"/>
    </source>
</evidence>
<dbReference type="GO" id="GO:0009986">
    <property type="term" value="C:cell surface"/>
    <property type="evidence" value="ECO:0007669"/>
    <property type="project" value="TreeGrafter"/>
</dbReference>
<comment type="subcellular location">
    <subcellularLocation>
        <location evidence="1">Secreted</location>
        <location evidence="1">Cell wall</location>
    </subcellularLocation>
</comment>
<keyword evidence="4" id="KW-0964">Secreted</keyword>
<dbReference type="PANTHER" id="PTHR16631">
    <property type="entry name" value="GLUCAN 1,3-BETA-GLUCOSIDASE"/>
    <property type="match status" value="1"/>
</dbReference>
<evidence type="ECO:0000256" key="6">
    <source>
        <dbReference type="ARBA" id="ARBA00022801"/>
    </source>
</evidence>
<evidence type="ECO:0000313" key="15">
    <source>
        <dbReference type="EMBL" id="OBA22225.1"/>
    </source>
</evidence>
<dbReference type="AlphaFoldDB" id="A0A1A0HE19"/>
<dbReference type="InterPro" id="IPR017853">
    <property type="entry name" value="GH"/>
</dbReference>
<dbReference type="STRING" id="869754.A0A1A0HE19"/>
<comment type="similarity">
    <text evidence="2 13">Belongs to the glycosyl hydrolase 17 family.</text>
</comment>
<dbReference type="GeneID" id="30028199"/>
<evidence type="ECO:0000256" key="1">
    <source>
        <dbReference type="ARBA" id="ARBA00004191"/>
    </source>
</evidence>
<organism evidence="15 16">
    <name type="scientific">Metschnikowia bicuspidata var. bicuspidata NRRL YB-4993</name>
    <dbReference type="NCBI Taxonomy" id="869754"/>
    <lineage>
        <taxon>Eukaryota</taxon>
        <taxon>Fungi</taxon>
        <taxon>Dikarya</taxon>
        <taxon>Ascomycota</taxon>
        <taxon>Saccharomycotina</taxon>
        <taxon>Pichiomycetes</taxon>
        <taxon>Metschnikowiaceae</taxon>
        <taxon>Metschnikowia</taxon>
    </lineage>
</organism>
<evidence type="ECO:0000256" key="12">
    <source>
        <dbReference type="ARBA" id="ARBA00041761"/>
    </source>
</evidence>
<evidence type="ECO:0000256" key="5">
    <source>
        <dbReference type="ARBA" id="ARBA00022729"/>
    </source>
</evidence>
<dbReference type="Gene3D" id="3.20.20.80">
    <property type="entry name" value="Glycosidases"/>
    <property type="match status" value="1"/>
</dbReference>
<evidence type="ECO:0000256" key="7">
    <source>
        <dbReference type="ARBA" id="ARBA00023180"/>
    </source>
</evidence>
<keyword evidence="7" id="KW-0325">Glycoprotein</keyword>
<comment type="caution">
    <text evidence="15">The sequence shown here is derived from an EMBL/GenBank/DDBJ whole genome shotgun (WGS) entry which is preliminary data.</text>
</comment>
<evidence type="ECO:0000256" key="9">
    <source>
        <dbReference type="ARBA" id="ARBA00023316"/>
    </source>
</evidence>
<comment type="catalytic activity">
    <reaction evidence="10">
        <text>Successive hydrolysis of beta-D-glucose units from the non-reducing ends of (1-&gt;3)-beta-D-glucans, releasing alpha-glucose.</text>
        <dbReference type="EC" id="3.2.1.58"/>
    </reaction>
</comment>
<dbReference type="GO" id="GO:0031505">
    <property type="term" value="P:fungal-type cell wall organization"/>
    <property type="evidence" value="ECO:0007669"/>
    <property type="project" value="EnsemblFungi"/>
</dbReference>